<dbReference type="SUPFAM" id="SSF51344">
    <property type="entry name" value="Epsilon subunit of F1F0-ATP synthase N-terminal domain"/>
    <property type="match status" value="1"/>
</dbReference>
<keyword evidence="14" id="KW-1185">Reference proteome</keyword>
<dbReference type="InterPro" id="IPR020546">
    <property type="entry name" value="ATP_synth_F1_dsu/esu_N"/>
</dbReference>
<dbReference type="Gene3D" id="2.60.15.10">
    <property type="entry name" value="F0F1 ATP synthase delta/epsilon subunit, N-terminal"/>
    <property type="match status" value="1"/>
</dbReference>
<dbReference type="GO" id="GO:0005886">
    <property type="term" value="C:plasma membrane"/>
    <property type="evidence" value="ECO:0007669"/>
    <property type="project" value="UniProtKB-SubCell"/>
</dbReference>
<dbReference type="NCBIfam" id="TIGR01216">
    <property type="entry name" value="ATP_synt_epsi"/>
    <property type="match status" value="1"/>
</dbReference>
<keyword evidence="5 9" id="KW-0406">Ion transport</keyword>
<dbReference type="InterPro" id="IPR036771">
    <property type="entry name" value="ATPsynth_dsu/esu_N"/>
</dbReference>
<evidence type="ECO:0000313" key="13">
    <source>
        <dbReference type="EMBL" id="AGA30941.1"/>
    </source>
</evidence>
<dbReference type="EMBL" id="CP003364">
    <property type="protein sequence ID" value="AGA30941.1"/>
    <property type="molecule type" value="Genomic_DNA"/>
</dbReference>
<dbReference type="PANTHER" id="PTHR13822">
    <property type="entry name" value="ATP SYNTHASE DELTA/EPSILON CHAIN"/>
    <property type="match status" value="1"/>
</dbReference>
<protein>
    <recommendedName>
        <fullName evidence="9">ATP synthase epsilon chain</fullName>
    </recommendedName>
    <alternativeName>
        <fullName evidence="9">ATP synthase F1 sector epsilon subunit</fullName>
    </alternativeName>
    <alternativeName>
        <fullName evidence="9">F-ATPase epsilon subunit</fullName>
    </alternativeName>
</protein>
<dbReference type="eggNOG" id="COG0355">
    <property type="taxonomic scope" value="Bacteria"/>
</dbReference>
<evidence type="ECO:0000256" key="6">
    <source>
        <dbReference type="ARBA" id="ARBA00023136"/>
    </source>
</evidence>
<evidence type="ECO:0000313" key="14">
    <source>
        <dbReference type="Proteomes" id="UP000010798"/>
    </source>
</evidence>
<evidence type="ECO:0000259" key="12">
    <source>
        <dbReference type="Pfam" id="PF02823"/>
    </source>
</evidence>
<feature type="coiled-coil region" evidence="11">
    <location>
        <begin position="111"/>
        <end position="138"/>
    </location>
</feature>
<evidence type="ECO:0000256" key="11">
    <source>
        <dbReference type="SAM" id="Coils"/>
    </source>
</evidence>
<comment type="similarity">
    <text evidence="3 9 10">Belongs to the ATPase epsilon chain family.</text>
</comment>
<dbReference type="Pfam" id="PF02823">
    <property type="entry name" value="ATP-synt_DE_N"/>
    <property type="match status" value="1"/>
</dbReference>
<evidence type="ECO:0000256" key="1">
    <source>
        <dbReference type="ARBA" id="ARBA00003543"/>
    </source>
</evidence>
<dbReference type="AlphaFoldDB" id="L0DRE0"/>
<dbReference type="CDD" id="cd12152">
    <property type="entry name" value="F1-ATPase_delta"/>
    <property type="match status" value="1"/>
</dbReference>
<dbReference type="HAMAP" id="MF_00530">
    <property type="entry name" value="ATP_synth_epsil_bac"/>
    <property type="match status" value="1"/>
</dbReference>
<keyword evidence="4 9" id="KW-0813">Transport</keyword>
<dbReference type="PANTHER" id="PTHR13822:SF10">
    <property type="entry name" value="ATP SYNTHASE EPSILON CHAIN, CHLOROPLASTIC"/>
    <property type="match status" value="1"/>
</dbReference>
<keyword evidence="7 9" id="KW-0139">CF(1)</keyword>
<evidence type="ECO:0000256" key="2">
    <source>
        <dbReference type="ARBA" id="ARBA00004184"/>
    </source>
</evidence>
<evidence type="ECO:0000256" key="9">
    <source>
        <dbReference type="HAMAP-Rule" id="MF_00530"/>
    </source>
</evidence>
<keyword evidence="11" id="KW-0175">Coiled coil</keyword>
<evidence type="ECO:0000256" key="8">
    <source>
        <dbReference type="ARBA" id="ARBA00023310"/>
    </source>
</evidence>
<organism evidence="13 14">
    <name type="scientific">Singulisphaera acidiphila (strain ATCC BAA-1392 / DSM 18658 / VKM B-2454 / MOB10)</name>
    <dbReference type="NCBI Taxonomy" id="886293"/>
    <lineage>
        <taxon>Bacteria</taxon>
        <taxon>Pseudomonadati</taxon>
        <taxon>Planctomycetota</taxon>
        <taxon>Planctomycetia</taxon>
        <taxon>Isosphaerales</taxon>
        <taxon>Isosphaeraceae</taxon>
        <taxon>Singulisphaera</taxon>
    </lineage>
</organism>
<evidence type="ECO:0000256" key="3">
    <source>
        <dbReference type="ARBA" id="ARBA00005712"/>
    </source>
</evidence>
<accession>L0DRE0</accession>
<evidence type="ECO:0000256" key="7">
    <source>
        <dbReference type="ARBA" id="ARBA00023196"/>
    </source>
</evidence>
<gene>
    <name evidence="9" type="primary">atpC</name>
    <name evidence="13" type="ordered locus">Sinac_6881</name>
</gene>
<evidence type="ECO:0000256" key="5">
    <source>
        <dbReference type="ARBA" id="ARBA00023065"/>
    </source>
</evidence>
<dbReference type="Proteomes" id="UP000010798">
    <property type="component" value="Chromosome"/>
</dbReference>
<comment type="function">
    <text evidence="1 9">Produces ATP from ADP in the presence of a proton gradient across the membrane.</text>
</comment>
<dbReference type="GO" id="GO:0005524">
    <property type="term" value="F:ATP binding"/>
    <property type="evidence" value="ECO:0007669"/>
    <property type="project" value="UniProtKB-UniRule"/>
</dbReference>
<dbReference type="GO" id="GO:0045259">
    <property type="term" value="C:proton-transporting ATP synthase complex"/>
    <property type="evidence" value="ECO:0007669"/>
    <property type="project" value="UniProtKB-KW"/>
</dbReference>
<evidence type="ECO:0000256" key="4">
    <source>
        <dbReference type="ARBA" id="ARBA00022448"/>
    </source>
</evidence>
<comment type="subunit">
    <text evidence="9 10">F-type ATPases have 2 components, CF(1) - the catalytic core - and CF(0) - the membrane proton channel. CF(1) has five subunits: alpha(3), beta(3), gamma(1), delta(1), epsilon(1). CF(0) has three main subunits: a, b and c.</text>
</comment>
<comment type="subcellular location">
    <subcellularLocation>
        <location evidence="9">Cell inner membrane</location>
        <topology evidence="9">Peripheral membrane protein</topology>
    </subcellularLocation>
    <subcellularLocation>
        <location evidence="2">Endomembrane system</location>
        <topology evidence="2">Peripheral membrane protein</topology>
    </subcellularLocation>
</comment>
<dbReference type="KEGG" id="saci:Sinac_6881"/>
<dbReference type="STRING" id="886293.Sinac_6881"/>
<keyword evidence="9" id="KW-1003">Cell membrane</keyword>
<keyword evidence="8 9" id="KW-0066">ATP synthesis</keyword>
<sequence length="148" mass="16133">MATHETMEPVKTGKKQGDRLQCVVVTPERTLFDQLVEFVVLPLYDGELGILPGRSPLIGRLGYGELRTKSEGITQRYFIDGGFAEVRDDVVTVLTNRAIPAAKLDTAAAARELEQAQAQRAANDFDQAEKDKAIARARAQLHIGAAKG</sequence>
<dbReference type="HOGENOM" id="CLU_084338_2_1_0"/>
<dbReference type="InterPro" id="IPR001469">
    <property type="entry name" value="ATP_synth_F1_dsu/esu"/>
</dbReference>
<feature type="domain" description="ATP synthase F1 complex delta/epsilon subunit N-terminal" evidence="12">
    <location>
        <begin position="20"/>
        <end position="98"/>
    </location>
</feature>
<keyword evidence="9" id="KW-0375">Hydrogen ion transport</keyword>
<dbReference type="GO" id="GO:0012505">
    <property type="term" value="C:endomembrane system"/>
    <property type="evidence" value="ECO:0007669"/>
    <property type="project" value="UniProtKB-SubCell"/>
</dbReference>
<keyword evidence="6 9" id="KW-0472">Membrane</keyword>
<evidence type="ECO:0000256" key="10">
    <source>
        <dbReference type="RuleBase" id="RU003656"/>
    </source>
</evidence>
<name>L0DRE0_SINAD</name>
<dbReference type="OrthoDB" id="277064at2"/>
<dbReference type="GO" id="GO:0046933">
    <property type="term" value="F:proton-transporting ATP synthase activity, rotational mechanism"/>
    <property type="evidence" value="ECO:0007669"/>
    <property type="project" value="UniProtKB-UniRule"/>
</dbReference>
<keyword evidence="9" id="KW-0997">Cell inner membrane</keyword>
<reference evidence="13 14" key="1">
    <citation type="submission" date="2012-02" db="EMBL/GenBank/DDBJ databases">
        <title>Complete sequence of chromosome of Singulisphaera acidiphila DSM 18658.</title>
        <authorList>
            <consortium name="US DOE Joint Genome Institute (JGI-PGF)"/>
            <person name="Lucas S."/>
            <person name="Copeland A."/>
            <person name="Lapidus A."/>
            <person name="Glavina del Rio T."/>
            <person name="Dalin E."/>
            <person name="Tice H."/>
            <person name="Bruce D."/>
            <person name="Goodwin L."/>
            <person name="Pitluck S."/>
            <person name="Peters L."/>
            <person name="Ovchinnikova G."/>
            <person name="Chertkov O."/>
            <person name="Kyrpides N."/>
            <person name="Mavromatis K."/>
            <person name="Ivanova N."/>
            <person name="Brettin T."/>
            <person name="Detter J.C."/>
            <person name="Han C."/>
            <person name="Larimer F."/>
            <person name="Land M."/>
            <person name="Hauser L."/>
            <person name="Markowitz V."/>
            <person name="Cheng J.-F."/>
            <person name="Hugenholtz P."/>
            <person name="Woyke T."/>
            <person name="Wu D."/>
            <person name="Tindall B."/>
            <person name="Pomrenke H."/>
            <person name="Brambilla E."/>
            <person name="Klenk H.-P."/>
            <person name="Eisen J.A."/>
        </authorList>
    </citation>
    <scope>NUCLEOTIDE SEQUENCE [LARGE SCALE GENOMIC DNA]</scope>
    <source>
        <strain evidence="14">ATCC BAA-1392 / DSM 18658 / VKM B-2454 / MOB10</strain>
    </source>
</reference>
<proteinExistence type="inferred from homology"/>
<dbReference type="RefSeq" id="WP_015250013.1">
    <property type="nucleotide sequence ID" value="NC_019892.1"/>
</dbReference>